<comment type="caution">
    <text evidence="9">The sequence shown here is derived from an EMBL/GenBank/DDBJ whole genome shotgun (WGS) entry which is preliminary data.</text>
</comment>
<dbReference type="InterPro" id="IPR003594">
    <property type="entry name" value="HATPase_dom"/>
</dbReference>
<dbReference type="Proteomes" id="UP000032900">
    <property type="component" value="Unassembled WGS sequence"/>
</dbReference>
<evidence type="ECO:0000313" key="10">
    <source>
        <dbReference type="Proteomes" id="UP000032900"/>
    </source>
</evidence>
<evidence type="ECO:0000256" key="2">
    <source>
        <dbReference type="ARBA" id="ARBA00012438"/>
    </source>
</evidence>
<evidence type="ECO:0000256" key="7">
    <source>
        <dbReference type="ARBA" id="ARBA00023012"/>
    </source>
</evidence>
<dbReference type="STRING" id="1236989.JCM15548_261"/>
<accession>A0A0E9LTK6</accession>
<evidence type="ECO:0000256" key="6">
    <source>
        <dbReference type="ARBA" id="ARBA00022840"/>
    </source>
</evidence>
<dbReference type="InterPro" id="IPR036890">
    <property type="entry name" value="HATPase_C_sf"/>
</dbReference>
<dbReference type="Gene3D" id="3.30.565.10">
    <property type="entry name" value="Histidine kinase-like ATPase, C-terminal domain"/>
    <property type="match status" value="1"/>
</dbReference>
<feature type="domain" description="Histidine kinase" evidence="8">
    <location>
        <begin position="80"/>
        <end position="303"/>
    </location>
</feature>
<dbReference type="SUPFAM" id="SSF55874">
    <property type="entry name" value="ATPase domain of HSP90 chaperone/DNA topoisomerase II/histidine kinase"/>
    <property type="match status" value="1"/>
</dbReference>
<gene>
    <name evidence="9" type="ORF">JCM15548_261</name>
</gene>
<dbReference type="InterPro" id="IPR005467">
    <property type="entry name" value="His_kinase_dom"/>
</dbReference>
<dbReference type="AlphaFoldDB" id="A0A0E9LTK6"/>
<keyword evidence="7" id="KW-0902">Two-component regulatory system</keyword>
<evidence type="ECO:0000256" key="3">
    <source>
        <dbReference type="ARBA" id="ARBA00022679"/>
    </source>
</evidence>
<reference evidence="9 10" key="1">
    <citation type="journal article" date="2015" name="Microbes Environ.">
        <title>Distribution and evolution of nitrogen fixation genes in the phylum bacteroidetes.</title>
        <authorList>
            <person name="Inoue J."/>
            <person name="Oshima K."/>
            <person name="Suda W."/>
            <person name="Sakamoto M."/>
            <person name="Iino T."/>
            <person name="Noda S."/>
            <person name="Hongoh Y."/>
            <person name="Hattori M."/>
            <person name="Ohkuma M."/>
        </authorList>
    </citation>
    <scope>NUCLEOTIDE SEQUENCE [LARGE SCALE GENOMIC DNA]</scope>
    <source>
        <strain evidence="9">JCM 15548</strain>
    </source>
</reference>
<dbReference type="GO" id="GO:0005524">
    <property type="term" value="F:ATP binding"/>
    <property type="evidence" value="ECO:0007669"/>
    <property type="project" value="UniProtKB-KW"/>
</dbReference>
<comment type="catalytic activity">
    <reaction evidence="1">
        <text>ATP + protein L-histidine = ADP + protein N-phospho-L-histidine.</text>
        <dbReference type="EC" id="2.7.13.3"/>
    </reaction>
</comment>
<dbReference type="SMART" id="SM00387">
    <property type="entry name" value="HATPase_c"/>
    <property type="match status" value="1"/>
</dbReference>
<proteinExistence type="predicted"/>
<protein>
    <recommendedName>
        <fullName evidence="2">histidine kinase</fullName>
        <ecNumber evidence="2">2.7.13.3</ecNumber>
    </recommendedName>
</protein>
<dbReference type="GO" id="GO:0004673">
    <property type="term" value="F:protein histidine kinase activity"/>
    <property type="evidence" value="ECO:0007669"/>
    <property type="project" value="UniProtKB-EC"/>
</dbReference>
<dbReference type="InterPro" id="IPR004358">
    <property type="entry name" value="Sig_transdc_His_kin-like_C"/>
</dbReference>
<keyword evidence="4" id="KW-0547">Nucleotide-binding</keyword>
<dbReference type="EMBL" id="BAZW01000001">
    <property type="protein sequence ID" value="GAO28195.1"/>
    <property type="molecule type" value="Genomic_DNA"/>
</dbReference>
<evidence type="ECO:0000313" key="9">
    <source>
        <dbReference type="EMBL" id="GAO28195.1"/>
    </source>
</evidence>
<dbReference type="GO" id="GO:0000160">
    <property type="term" value="P:phosphorelay signal transduction system"/>
    <property type="evidence" value="ECO:0007669"/>
    <property type="project" value="UniProtKB-KW"/>
</dbReference>
<dbReference type="PRINTS" id="PR00344">
    <property type="entry name" value="BCTRLSENSOR"/>
</dbReference>
<name>A0A0E9LTK6_9BACT</name>
<evidence type="ECO:0000256" key="1">
    <source>
        <dbReference type="ARBA" id="ARBA00000085"/>
    </source>
</evidence>
<dbReference type="PANTHER" id="PTHR43065:SF46">
    <property type="entry name" value="C4-DICARBOXYLATE TRANSPORT SENSOR PROTEIN DCTB"/>
    <property type="match status" value="1"/>
</dbReference>
<evidence type="ECO:0000256" key="5">
    <source>
        <dbReference type="ARBA" id="ARBA00022777"/>
    </source>
</evidence>
<keyword evidence="5 9" id="KW-0418">Kinase</keyword>
<dbReference type="Pfam" id="PF02518">
    <property type="entry name" value="HATPase_c"/>
    <property type="match status" value="1"/>
</dbReference>
<organism evidence="9 10">
    <name type="scientific">Geofilum rubicundum JCM 15548</name>
    <dbReference type="NCBI Taxonomy" id="1236989"/>
    <lineage>
        <taxon>Bacteria</taxon>
        <taxon>Pseudomonadati</taxon>
        <taxon>Bacteroidota</taxon>
        <taxon>Bacteroidia</taxon>
        <taxon>Marinilabiliales</taxon>
        <taxon>Marinilabiliaceae</taxon>
        <taxon>Geofilum</taxon>
    </lineage>
</organism>
<keyword evidence="6" id="KW-0067">ATP-binding</keyword>
<evidence type="ECO:0000256" key="4">
    <source>
        <dbReference type="ARBA" id="ARBA00022741"/>
    </source>
</evidence>
<keyword evidence="10" id="KW-1185">Reference proteome</keyword>
<keyword evidence="3" id="KW-0808">Transferase</keyword>
<dbReference type="RefSeq" id="WP_227625290.1">
    <property type="nucleotide sequence ID" value="NZ_BAZW01000001.1"/>
</dbReference>
<dbReference type="EC" id="2.7.13.3" evidence="2"/>
<dbReference type="PROSITE" id="PS50109">
    <property type="entry name" value="HIS_KIN"/>
    <property type="match status" value="1"/>
</dbReference>
<sequence>MNNVQVLTEYSPDLVQKLLTIKHGENVLVKIREKDDLLQLSIYGTEFKIHNRNIMLVSIKNIQHELDEKEMESWQKLIRVLTHEIMNSITPISSLSSTVNLLMDDIVSSLNEKEGCHHEMEDLQEISSALKTIHKRTEGLIHFVNTYRNLTRIPTPNFTIFPVIRLLKNVCELHQSEMDAKNIRCEVSVEPASLELSADEQLIEQVLINLIKNAIHALENRTKGVISLKAFLNKRGKITIQVTDNGPGILPEVLDKIFIPFFSTKPQGSGIGLSLSRQILRLHDGNINAFSEAEKETKFVLTF</sequence>
<evidence type="ECO:0000259" key="8">
    <source>
        <dbReference type="PROSITE" id="PS50109"/>
    </source>
</evidence>
<dbReference type="PANTHER" id="PTHR43065">
    <property type="entry name" value="SENSOR HISTIDINE KINASE"/>
    <property type="match status" value="1"/>
</dbReference>